<evidence type="ECO:0000313" key="6">
    <source>
        <dbReference type="EMBL" id="KAK6152841.1"/>
    </source>
</evidence>
<keyword evidence="7" id="KW-1185">Reference proteome</keyword>
<evidence type="ECO:0000256" key="4">
    <source>
        <dbReference type="SAM" id="MobiDB-lite"/>
    </source>
</evidence>
<feature type="domain" description="DRBM" evidence="5">
    <location>
        <begin position="18"/>
        <end position="85"/>
    </location>
</feature>
<dbReference type="SMART" id="SM00358">
    <property type="entry name" value="DSRM"/>
    <property type="match status" value="2"/>
</dbReference>
<keyword evidence="2 3" id="KW-0694">RNA-binding</keyword>
<sequence>MSVPEQPPSGNLEEFWCKNRLQEFAQKASISLPVYQTVSEGTKHAPHFRSRVWVDGTCFESSNTFSSKKMAEQDAAKLALIGIREKLKNEGPLRILEDTVFCKSIINEYISKMNLKPGTYVTNESKAFIPMFVSSLELNGVTYVGHAGKNKKEAEQFAARSAILSILAIFADSESDTSHTTMSEIVKSKFKLYDALKTVKDSSGVQGSTVPAGVNQSEDFKGSYSVKRDNVPGAMNPLGEIRAIQEVLPECTIEQHSRSLVRHQSLHQFKKPESQTSSAAIAPPIACAIEFVPPASEQAQICPTSGKKRKRKNKAKKEVQNQSP</sequence>
<dbReference type="Gene3D" id="3.30.160.20">
    <property type="match status" value="2"/>
</dbReference>
<dbReference type="EMBL" id="JABTTQ020000006">
    <property type="protein sequence ID" value="KAK6152841.1"/>
    <property type="molecule type" value="Genomic_DNA"/>
</dbReference>
<organism evidence="6 7">
    <name type="scientific">Rehmannia glutinosa</name>
    <name type="common">Chinese foxglove</name>
    <dbReference type="NCBI Taxonomy" id="99300"/>
    <lineage>
        <taxon>Eukaryota</taxon>
        <taxon>Viridiplantae</taxon>
        <taxon>Streptophyta</taxon>
        <taxon>Embryophyta</taxon>
        <taxon>Tracheophyta</taxon>
        <taxon>Spermatophyta</taxon>
        <taxon>Magnoliopsida</taxon>
        <taxon>eudicotyledons</taxon>
        <taxon>Gunneridae</taxon>
        <taxon>Pentapetalae</taxon>
        <taxon>asterids</taxon>
        <taxon>lamiids</taxon>
        <taxon>Lamiales</taxon>
        <taxon>Orobanchaceae</taxon>
        <taxon>Rehmannieae</taxon>
        <taxon>Rehmannia</taxon>
    </lineage>
</organism>
<dbReference type="Pfam" id="PF00035">
    <property type="entry name" value="dsrm"/>
    <property type="match status" value="2"/>
</dbReference>
<comment type="caution">
    <text evidence="6">The sequence shown here is derived from an EMBL/GenBank/DDBJ whole genome shotgun (WGS) entry which is preliminary data.</text>
</comment>
<dbReference type="PROSITE" id="PS50137">
    <property type="entry name" value="DS_RBD"/>
    <property type="match status" value="2"/>
</dbReference>
<proteinExistence type="predicted"/>
<keyword evidence="1" id="KW-0677">Repeat</keyword>
<dbReference type="Proteomes" id="UP001318860">
    <property type="component" value="Unassembled WGS sequence"/>
</dbReference>
<dbReference type="SUPFAM" id="SSF54768">
    <property type="entry name" value="dsRNA-binding domain-like"/>
    <property type="match status" value="2"/>
</dbReference>
<dbReference type="PANTHER" id="PTHR46031">
    <property type="match status" value="1"/>
</dbReference>
<accession>A0ABR0WZW6</accession>
<feature type="domain" description="DRBM" evidence="5">
    <location>
        <begin position="130"/>
        <end position="168"/>
    </location>
</feature>
<reference evidence="6 7" key="1">
    <citation type="journal article" date="2021" name="Comput. Struct. Biotechnol. J.">
        <title>De novo genome assembly of the potent medicinal plant Rehmannia glutinosa using nanopore technology.</title>
        <authorList>
            <person name="Ma L."/>
            <person name="Dong C."/>
            <person name="Song C."/>
            <person name="Wang X."/>
            <person name="Zheng X."/>
            <person name="Niu Y."/>
            <person name="Chen S."/>
            <person name="Feng W."/>
        </authorList>
    </citation>
    <scope>NUCLEOTIDE SEQUENCE [LARGE SCALE GENOMIC DNA]</scope>
    <source>
        <strain evidence="6">DH-2019</strain>
    </source>
</reference>
<name>A0ABR0WZW6_REHGL</name>
<feature type="region of interest" description="Disordered" evidence="4">
    <location>
        <begin position="297"/>
        <end position="324"/>
    </location>
</feature>
<evidence type="ECO:0000313" key="7">
    <source>
        <dbReference type="Proteomes" id="UP001318860"/>
    </source>
</evidence>
<feature type="compositionally biased region" description="Basic residues" evidence="4">
    <location>
        <begin position="306"/>
        <end position="315"/>
    </location>
</feature>
<dbReference type="PANTHER" id="PTHR46031:SF37">
    <property type="entry name" value="DRBM DOMAIN-CONTAINING PROTEIN"/>
    <property type="match status" value="1"/>
</dbReference>
<dbReference type="InterPro" id="IPR014720">
    <property type="entry name" value="dsRBD_dom"/>
</dbReference>
<evidence type="ECO:0000256" key="1">
    <source>
        <dbReference type="ARBA" id="ARBA00022737"/>
    </source>
</evidence>
<gene>
    <name evidence="6" type="ORF">DH2020_012480</name>
</gene>
<evidence type="ECO:0000259" key="5">
    <source>
        <dbReference type="PROSITE" id="PS50137"/>
    </source>
</evidence>
<protein>
    <recommendedName>
        <fullName evidence="5">DRBM domain-containing protein</fullName>
    </recommendedName>
</protein>
<evidence type="ECO:0000256" key="2">
    <source>
        <dbReference type="ARBA" id="ARBA00022884"/>
    </source>
</evidence>
<evidence type="ECO:0000256" key="3">
    <source>
        <dbReference type="PROSITE-ProRule" id="PRU00266"/>
    </source>
</evidence>